<keyword evidence="1" id="KW-1133">Transmembrane helix</keyword>
<dbReference type="AlphaFoldDB" id="M3AAJ5"/>
<dbReference type="RefSeq" id="WP_008617621.1">
    <property type="nucleotide sequence ID" value="NZ_AONQ01000027.1"/>
</dbReference>
<dbReference type="Proteomes" id="UP000011744">
    <property type="component" value="Unassembled WGS sequence"/>
</dbReference>
<gene>
    <name evidence="3" type="ORF">H261_11555</name>
</gene>
<dbReference type="InterPro" id="IPR002541">
    <property type="entry name" value="Cyt_c_assembly"/>
</dbReference>
<proteinExistence type="predicted"/>
<feature type="transmembrane region" description="Helical" evidence="1">
    <location>
        <begin position="34"/>
        <end position="55"/>
    </location>
</feature>
<feature type="transmembrane region" description="Helical" evidence="1">
    <location>
        <begin position="6"/>
        <end position="22"/>
    </location>
</feature>
<evidence type="ECO:0000313" key="4">
    <source>
        <dbReference type="Proteomes" id="UP000011744"/>
    </source>
</evidence>
<evidence type="ECO:0000259" key="2">
    <source>
        <dbReference type="Pfam" id="PF01578"/>
    </source>
</evidence>
<keyword evidence="1" id="KW-0812">Transmembrane</keyword>
<dbReference type="EMBL" id="AONQ01000027">
    <property type="protein sequence ID" value="EME69803.1"/>
    <property type="molecule type" value="Genomic_DNA"/>
</dbReference>
<evidence type="ECO:0000313" key="3">
    <source>
        <dbReference type="EMBL" id="EME69803.1"/>
    </source>
</evidence>
<feature type="transmembrane region" description="Helical" evidence="1">
    <location>
        <begin position="213"/>
        <end position="232"/>
    </location>
</feature>
<name>M3AAJ5_9PROT</name>
<feature type="transmembrane region" description="Helical" evidence="1">
    <location>
        <begin position="61"/>
        <end position="78"/>
    </location>
</feature>
<feature type="transmembrane region" description="Helical" evidence="1">
    <location>
        <begin position="128"/>
        <end position="150"/>
    </location>
</feature>
<dbReference type="PATRIC" id="fig|1244869.3.peg.2329"/>
<feature type="domain" description="Cytochrome c assembly protein" evidence="2">
    <location>
        <begin position="60"/>
        <end position="265"/>
    </location>
</feature>
<organism evidence="3 4">
    <name type="scientific">Paramagnetospirillum caucaseum</name>
    <dbReference type="NCBI Taxonomy" id="1244869"/>
    <lineage>
        <taxon>Bacteria</taxon>
        <taxon>Pseudomonadati</taxon>
        <taxon>Pseudomonadota</taxon>
        <taxon>Alphaproteobacteria</taxon>
        <taxon>Rhodospirillales</taxon>
        <taxon>Magnetospirillaceae</taxon>
        <taxon>Paramagnetospirillum</taxon>
    </lineage>
</organism>
<dbReference type="PANTHER" id="PTHR38034">
    <property type="entry name" value="INNER MEMBRANE PROTEIN YPJD"/>
    <property type="match status" value="1"/>
</dbReference>
<dbReference type="STRING" id="1244869.H261_11555"/>
<accession>M3AAJ5</accession>
<dbReference type="PANTHER" id="PTHR38034:SF1">
    <property type="entry name" value="INNER MEMBRANE PROTEIN YPJD"/>
    <property type="match status" value="1"/>
</dbReference>
<comment type="caution">
    <text evidence="3">The sequence shown here is derived from an EMBL/GenBank/DDBJ whole genome shotgun (WGS) entry which is preliminary data.</text>
</comment>
<dbReference type="eggNOG" id="COG4137">
    <property type="taxonomic scope" value="Bacteria"/>
</dbReference>
<feature type="transmembrane region" description="Helical" evidence="1">
    <location>
        <begin position="90"/>
        <end position="108"/>
    </location>
</feature>
<feature type="transmembrane region" description="Helical" evidence="1">
    <location>
        <begin position="180"/>
        <end position="201"/>
    </location>
</feature>
<keyword evidence="4" id="KW-1185">Reference proteome</keyword>
<dbReference type="GO" id="GO:0020037">
    <property type="term" value="F:heme binding"/>
    <property type="evidence" value="ECO:0007669"/>
    <property type="project" value="InterPro"/>
</dbReference>
<reference evidence="3 4" key="1">
    <citation type="journal article" date="2014" name="Genome Announc.">
        <title>Draft Genome Sequence of Magnetospirillum sp. Strain SO-1, a Freshwater Magnetotactic Bacterium Isolated from the Ol'khovka River, Russia.</title>
        <authorList>
            <person name="Grouzdev D.S."/>
            <person name="Dziuba M.V."/>
            <person name="Sukhacheva M.S."/>
            <person name="Mardanov A.V."/>
            <person name="Beletskiy A.V."/>
            <person name="Kuznetsov B.B."/>
            <person name="Skryabin K.G."/>
        </authorList>
    </citation>
    <scope>NUCLEOTIDE SEQUENCE [LARGE SCALE GENOMIC DNA]</scope>
    <source>
        <strain evidence="3 4">SO-1</strain>
    </source>
</reference>
<keyword evidence="1" id="KW-0472">Membrane</keyword>
<dbReference type="Pfam" id="PF01578">
    <property type="entry name" value="Cytochrom_C_asm"/>
    <property type="match status" value="1"/>
</dbReference>
<dbReference type="InterPro" id="IPR052372">
    <property type="entry name" value="YpjD/HemX"/>
</dbReference>
<sequence length="268" mass="27716">MSSLVLNIAALVALLPAALVALRAGEGRSARFRLCLALAVAGPALAAVSLLGGHWQTSLSAALWVSIAATATLFALVAHASAQGWRLAPLLMPFLAALGLLASLVQWVEAPLPLGGGAVPAAWLDLHIIVSVLTYALLTLAAVASLATFLQERALKRKAPTTLTRMLPSVADGETLAGRLLLASEAVLGLGLATGMATQYFETGTVLTFSHKALLSLLAFALIGLLLVGHRVCGVRGRVAARVVLLAYLLLTLAYPGVKFVTQVLVSH</sequence>
<protein>
    <recommendedName>
        <fullName evidence="2">Cytochrome c assembly protein domain-containing protein</fullName>
    </recommendedName>
</protein>
<dbReference type="OrthoDB" id="7332097at2"/>
<feature type="transmembrane region" description="Helical" evidence="1">
    <location>
        <begin position="239"/>
        <end position="258"/>
    </location>
</feature>
<dbReference type="GO" id="GO:0017004">
    <property type="term" value="P:cytochrome complex assembly"/>
    <property type="evidence" value="ECO:0007669"/>
    <property type="project" value="InterPro"/>
</dbReference>
<evidence type="ECO:0000256" key="1">
    <source>
        <dbReference type="SAM" id="Phobius"/>
    </source>
</evidence>